<dbReference type="Pfam" id="PF00963">
    <property type="entry name" value="Cohesin"/>
    <property type="match status" value="1"/>
</dbReference>
<dbReference type="PANTHER" id="PTHR43817">
    <property type="entry name" value="GLYCOSYL HYDROLASE"/>
    <property type="match status" value="1"/>
</dbReference>
<dbReference type="InterPro" id="IPR005084">
    <property type="entry name" value="CBM6"/>
</dbReference>
<evidence type="ECO:0000256" key="1">
    <source>
        <dbReference type="ARBA" id="ARBA00009865"/>
    </source>
</evidence>
<dbReference type="InterPro" id="IPR036439">
    <property type="entry name" value="Dockerin_dom_sf"/>
</dbReference>
<dbReference type="InterPro" id="IPR008979">
    <property type="entry name" value="Galactose-bd-like_sf"/>
</dbReference>
<feature type="chain" id="PRO_5045071135" evidence="5">
    <location>
        <begin position="19"/>
        <end position="1011"/>
    </location>
</feature>
<dbReference type="SUPFAM" id="SSF63446">
    <property type="entry name" value="Type I dockerin domain"/>
    <property type="match status" value="1"/>
</dbReference>
<evidence type="ECO:0000256" key="5">
    <source>
        <dbReference type="SAM" id="SignalP"/>
    </source>
</evidence>
<dbReference type="Gene3D" id="1.20.1270.90">
    <property type="entry name" value="AF1782-like"/>
    <property type="match status" value="1"/>
</dbReference>
<dbReference type="CDD" id="cd18820">
    <property type="entry name" value="GH43_LbAraf43-like"/>
    <property type="match status" value="1"/>
</dbReference>
<dbReference type="Gene3D" id="1.10.1330.10">
    <property type="entry name" value="Dockerin domain"/>
    <property type="match status" value="1"/>
</dbReference>
<keyword evidence="10" id="KW-1185">Reference proteome</keyword>
<dbReference type="Gene3D" id="2.115.10.20">
    <property type="entry name" value="Glycosyl hydrolase domain, family 43"/>
    <property type="match status" value="1"/>
</dbReference>
<gene>
    <name evidence="9" type="ORF">SK3146_00375</name>
</gene>
<dbReference type="SUPFAM" id="SSF49384">
    <property type="entry name" value="Carbohydrate-binding domain"/>
    <property type="match status" value="1"/>
</dbReference>
<keyword evidence="4 9" id="KW-0326">Glycosidase</keyword>
<dbReference type="EC" id="3.2.1.55" evidence="9"/>
<evidence type="ECO:0000259" key="8">
    <source>
        <dbReference type="PROSITE" id="PS51820"/>
    </source>
</evidence>
<proteinExistence type="inferred from homology"/>
<dbReference type="InterPro" id="IPR011658">
    <property type="entry name" value="PA14_dom"/>
</dbReference>
<dbReference type="Pfam" id="PF00404">
    <property type="entry name" value="Dockerin_1"/>
    <property type="match status" value="1"/>
</dbReference>
<organism evidence="9 10">
    <name type="scientific">Paenibacillus konkukensis</name>
    <dbReference type="NCBI Taxonomy" id="2020716"/>
    <lineage>
        <taxon>Bacteria</taxon>
        <taxon>Bacillati</taxon>
        <taxon>Bacillota</taxon>
        <taxon>Bacilli</taxon>
        <taxon>Bacillales</taxon>
        <taxon>Paenibacillaceae</taxon>
        <taxon>Paenibacillus</taxon>
    </lineage>
</organism>
<dbReference type="InterPro" id="IPR016134">
    <property type="entry name" value="Dockerin_dom"/>
</dbReference>
<dbReference type="SUPFAM" id="SSF49785">
    <property type="entry name" value="Galactose-binding domain-like"/>
    <property type="match status" value="1"/>
</dbReference>
<dbReference type="PROSITE" id="PS51766">
    <property type="entry name" value="DOCKERIN"/>
    <property type="match status" value="1"/>
</dbReference>
<dbReference type="RefSeq" id="WP_249863468.1">
    <property type="nucleotide sequence ID" value="NZ_CP027059.1"/>
</dbReference>
<evidence type="ECO:0000313" key="10">
    <source>
        <dbReference type="Proteomes" id="UP001057134"/>
    </source>
</evidence>
<dbReference type="SUPFAM" id="SSF56988">
    <property type="entry name" value="Anthrax protective antigen"/>
    <property type="match status" value="1"/>
</dbReference>
<feature type="domain" description="Dockerin" evidence="7">
    <location>
        <begin position="949"/>
        <end position="1011"/>
    </location>
</feature>
<dbReference type="EMBL" id="CP027059">
    <property type="protein sequence ID" value="UQZ81219.1"/>
    <property type="molecule type" value="Genomic_DNA"/>
</dbReference>
<dbReference type="InterPro" id="IPR023296">
    <property type="entry name" value="Glyco_hydro_beta-prop_sf"/>
</dbReference>
<dbReference type="PROSITE" id="PS00018">
    <property type="entry name" value="EF_HAND_1"/>
    <property type="match status" value="2"/>
</dbReference>
<dbReference type="Proteomes" id="UP001057134">
    <property type="component" value="Chromosome"/>
</dbReference>
<dbReference type="Pfam" id="PF07691">
    <property type="entry name" value="PA14"/>
    <property type="match status" value="1"/>
</dbReference>
<protein>
    <submittedName>
        <fullName evidence="9">Extracellular exo-alpha-(1-&gt;5)-L-arabinofuranosidase</fullName>
        <ecNumber evidence="9">3.2.1.55</ecNumber>
    </submittedName>
</protein>
<evidence type="ECO:0000256" key="3">
    <source>
        <dbReference type="ARBA" id="ARBA00022801"/>
    </source>
</evidence>
<dbReference type="SUPFAM" id="SSF75005">
    <property type="entry name" value="Arabinanase/levansucrase/invertase"/>
    <property type="match status" value="1"/>
</dbReference>
<dbReference type="Gene3D" id="3.90.182.10">
    <property type="entry name" value="Toxin - Anthrax Protective Antigen,domain 1"/>
    <property type="match status" value="1"/>
</dbReference>
<dbReference type="PANTHER" id="PTHR43817:SF1">
    <property type="entry name" value="HYDROLASE, FAMILY 43, PUTATIVE (AFU_ORTHOLOGUE AFUA_3G01660)-RELATED"/>
    <property type="match status" value="1"/>
</dbReference>
<dbReference type="Pfam" id="PF04616">
    <property type="entry name" value="Glyco_hydro_43"/>
    <property type="match status" value="1"/>
</dbReference>
<name>A0ABY4RF70_9BACL</name>
<evidence type="ECO:0000256" key="2">
    <source>
        <dbReference type="ARBA" id="ARBA00022729"/>
    </source>
</evidence>
<dbReference type="InterPro" id="IPR002102">
    <property type="entry name" value="Cohesin_dom"/>
</dbReference>
<reference evidence="9" key="1">
    <citation type="submission" date="2018-02" db="EMBL/GenBank/DDBJ databases">
        <authorList>
            <person name="Kim S.-K."/>
            <person name="Jung H.-I."/>
            <person name="Lee S.-W."/>
        </authorList>
    </citation>
    <scope>NUCLEOTIDE SEQUENCE</scope>
    <source>
        <strain evidence="9">SK3146</strain>
    </source>
</reference>
<evidence type="ECO:0000313" key="9">
    <source>
        <dbReference type="EMBL" id="UQZ81219.1"/>
    </source>
</evidence>
<comment type="similarity">
    <text evidence="1">Belongs to the glycosyl hydrolase 43 family.</text>
</comment>
<keyword evidence="2 5" id="KW-0732">Signal</keyword>
<feature type="domain" description="PA14" evidence="8">
    <location>
        <begin position="32"/>
        <end position="183"/>
    </location>
</feature>
<evidence type="ECO:0000256" key="4">
    <source>
        <dbReference type="ARBA" id="ARBA00023295"/>
    </source>
</evidence>
<feature type="domain" description="CBM6" evidence="6">
    <location>
        <begin position="582"/>
        <end position="722"/>
    </location>
</feature>
<dbReference type="CDD" id="cd14254">
    <property type="entry name" value="Dockerin_II"/>
    <property type="match status" value="1"/>
</dbReference>
<dbReference type="InterPro" id="IPR008965">
    <property type="entry name" value="CBM2/CBM3_carb-bd_dom_sf"/>
</dbReference>
<dbReference type="PROSITE" id="PS51820">
    <property type="entry name" value="PA14"/>
    <property type="match status" value="1"/>
</dbReference>
<sequence length="1011" mass="110559">MKRTIGILVMAVILMVSAWNIPANVRAADPTMDGHGLMGEFFKCEKNPDNRSDINVFKFDDFRGERAVANLNGDSFESIFKQFSGTPDYNTARFTGTIVPKYTEDYTFHMEGDDGFRLWINGELIIDFWQQVWEVPQVSKPISLEAGKHYDIKVEYLQGWGGTWLRMEWESASQKREIVPESALYLPLDRVMKAKKADLTAEIQKAAYLADNFADKVDPSALNGFIAVKNDAEQLLLTIDSQSIGDEEKVQLLMGTMNRVSAARSDFMKEMGVTSSSVFSKFSNPLYQGQDPFVTYKDGFYYFVSSSNLDSNNKVYVSKSRTLTDQGEKIMVFDSKGTQTRIFAPEIFFFNGKWYIYYCADLKDYGYKHMATVLESVTSDPQGAYVDKGALYTGERGEYKQANDFTVFEHNGQLYAIWGTLGSGEPAGPAIAPMDNPYTITADRSILPGGGGEGPRVLQKDGKVFVTVSEGDYASNGYRLSYFMNTDGNFLNPGSWTRTNNVFVSTADVSGPGRAGFVKSVDGTEDWMIYHSRVYKDTNRNWWREVNLKKFDWNADGTPNFGQPASPYDWQQLPSGDLGQGDMYQAEDAVLYGDAAKDNSHANYQGTGYVHLSKTAGAEASFVVSAAEQGDYIVGARYAYGEQAEGESTNNPTVQLPSRALINVFVNGIHVKSITPDKTAISWDEWFTDSQRLALKKGKNVISYRIDNSSIGNVNLDYITMYKADVPNPVVPTKLSGTLAGVSEIPAGQSFELRYGLTRVPGGAAHAIYAQDLQFTYDPDKLDFVSAEPLKEGLMILAVKKNIPGQVRILLASQGADHSVTSDGELLTLNWRAVQKTAGTGITLSRLLLANAAGEETSLDPVAYNVQIIGKEDLNKEALNALIDQARSVLNAAVEGSAPGQYPAGSKAALQSAIDAAAAVSANANTQAEIDQAIIALNQALQQFKESVNGSVPGDINADGKVTIGDLALVAANYGKNSASPDWSSIEKMDSNHDGIIDIADLAAIASAIIQ</sequence>
<evidence type="ECO:0000259" key="6">
    <source>
        <dbReference type="PROSITE" id="PS51175"/>
    </source>
</evidence>
<dbReference type="GO" id="GO:0046556">
    <property type="term" value="F:alpha-L-arabinofuranosidase activity"/>
    <property type="evidence" value="ECO:0007669"/>
    <property type="project" value="UniProtKB-EC"/>
</dbReference>
<dbReference type="InterPro" id="IPR018247">
    <property type="entry name" value="EF_Hand_1_Ca_BS"/>
</dbReference>
<dbReference type="PROSITE" id="PS51175">
    <property type="entry name" value="CBM6"/>
    <property type="match status" value="1"/>
</dbReference>
<dbReference type="InterPro" id="IPR002105">
    <property type="entry name" value="Dockerin_1_rpt"/>
</dbReference>
<dbReference type="Gene3D" id="2.60.40.680">
    <property type="match status" value="1"/>
</dbReference>
<dbReference type="InterPro" id="IPR006710">
    <property type="entry name" value="Glyco_hydro_43"/>
</dbReference>
<accession>A0ABY4RF70</accession>
<dbReference type="SMART" id="SM00758">
    <property type="entry name" value="PA14"/>
    <property type="match status" value="1"/>
</dbReference>
<evidence type="ECO:0000259" key="7">
    <source>
        <dbReference type="PROSITE" id="PS51766"/>
    </source>
</evidence>
<dbReference type="InterPro" id="IPR037524">
    <property type="entry name" value="PA14/GLEYA"/>
</dbReference>
<dbReference type="CDD" id="cd08547">
    <property type="entry name" value="Type_II_cohesin"/>
    <property type="match status" value="1"/>
</dbReference>
<dbReference type="Gene3D" id="2.60.120.260">
    <property type="entry name" value="Galactose-binding domain-like"/>
    <property type="match status" value="1"/>
</dbReference>
<reference evidence="9" key="2">
    <citation type="journal article" date="2021" name="J Anim Sci Technol">
        <title>Complete genome sequence of Paenibacillus konkukensis sp. nov. SK3146 as a potential probiotic strain.</title>
        <authorList>
            <person name="Jung H.I."/>
            <person name="Park S."/>
            <person name="Niu K.M."/>
            <person name="Lee S.W."/>
            <person name="Kothari D."/>
            <person name="Yi K.J."/>
            <person name="Kim S.K."/>
        </authorList>
    </citation>
    <scope>NUCLEOTIDE SEQUENCE</scope>
    <source>
        <strain evidence="9">SK3146</strain>
    </source>
</reference>
<keyword evidence="3 9" id="KW-0378">Hydrolase</keyword>
<feature type="signal peptide" evidence="5">
    <location>
        <begin position="1"/>
        <end position="18"/>
    </location>
</feature>